<evidence type="ECO:0000313" key="3">
    <source>
        <dbReference type="EMBL" id="KAJ7625535.1"/>
    </source>
</evidence>
<sequence length="176" mass="19826">MGGLSSRAQPKEFCSFVRLKSHPQRSKQLFTGILMLGLDALLETAPTLSFNRATTTYGDHRIMLWEVDLWNGHAFMFVVDATALHRLEEARTELHGLQTELEQWEYGPLLVVASKMDRHSDTVLAEISNALGLNQSNTPLMGVSSLTNFGVEEMMQWFIADVSKSQIDRRRRDGGT</sequence>
<dbReference type="InterPro" id="IPR006689">
    <property type="entry name" value="Small_GTPase_ARF/SAR"/>
</dbReference>
<organism evidence="3 4">
    <name type="scientific">Roridomyces roridus</name>
    <dbReference type="NCBI Taxonomy" id="1738132"/>
    <lineage>
        <taxon>Eukaryota</taxon>
        <taxon>Fungi</taxon>
        <taxon>Dikarya</taxon>
        <taxon>Basidiomycota</taxon>
        <taxon>Agaricomycotina</taxon>
        <taxon>Agaricomycetes</taxon>
        <taxon>Agaricomycetidae</taxon>
        <taxon>Agaricales</taxon>
        <taxon>Marasmiineae</taxon>
        <taxon>Mycenaceae</taxon>
        <taxon>Roridomyces</taxon>
    </lineage>
</organism>
<dbReference type="Proteomes" id="UP001221142">
    <property type="component" value="Unassembled WGS sequence"/>
</dbReference>
<evidence type="ECO:0008006" key="5">
    <source>
        <dbReference type="Google" id="ProtNLM"/>
    </source>
</evidence>
<dbReference type="Gene3D" id="3.40.50.300">
    <property type="entry name" value="P-loop containing nucleotide triphosphate hydrolases"/>
    <property type="match status" value="1"/>
</dbReference>
<dbReference type="GO" id="GO:0005525">
    <property type="term" value="F:GTP binding"/>
    <property type="evidence" value="ECO:0007669"/>
    <property type="project" value="UniProtKB-KW"/>
</dbReference>
<evidence type="ECO:0000256" key="2">
    <source>
        <dbReference type="ARBA" id="ARBA00023134"/>
    </source>
</evidence>
<keyword evidence="2" id="KW-0342">GTP-binding</keyword>
<dbReference type="InterPro" id="IPR027417">
    <property type="entry name" value="P-loop_NTPase"/>
</dbReference>
<gene>
    <name evidence="3" type="ORF">FB45DRAFT_921686</name>
</gene>
<dbReference type="InterPro" id="IPR024156">
    <property type="entry name" value="Small_GTPase_ARF"/>
</dbReference>
<evidence type="ECO:0000313" key="4">
    <source>
        <dbReference type="Proteomes" id="UP001221142"/>
    </source>
</evidence>
<reference evidence="3" key="1">
    <citation type="submission" date="2023-03" db="EMBL/GenBank/DDBJ databases">
        <title>Massive genome expansion in bonnet fungi (Mycena s.s.) driven by repeated elements and novel gene families across ecological guilds.</title>
        <authorList>
            <consortium name="Lawrence Berkeley National Laboratory"/>
            <person name="Harder C.B."/>
            <person name="Miyauchi S."/>
            <person name="Viragh M."/>
            <person name="Kuo A."/>
            <person name="Thoen E."/>
            <person name="Andreopoulos B."/>
            <person name="Lu D."/>
            <person name="Skrede I."/>
            <person name="Drula E."/>
            <person name="Henrissat B."/>
            <person name="Morin E."/>
            <person name="Kohler A."/>
            <person name="Barry K."/>
            <person name="LaButti K."/>
            <person name="Morin E."/>
            <person name="Salamov A."/>
            <person name="Lipzen A."/>
            <person name="Mereny Z."/>
            <person name="Hegedus B."/>
            <person name="Baldrian P."/>
            <person name="Stursova M."/>
            <person name="Weitz H."/>
            <person name="Taylor A."/>
            <person name="Grigoriev I.V."/>
            <person name="Nagy L.G."/>
            <person name="Martin F."/>
            <person name="Kauserud H."/>
        </authorList>
    </citation>
    <scope>NUCLEOTIDE SEQUENCE</scope>
    <source>
        <strain evidence="3">9284</strain>
    </source>
</reference>
<dbReference type="AlphaFoldDB" id="A0AAD7BMN2"/>
<protein>
    <recommendedName>
        <fullName evidence="5">ADP-ribosylation factor</fullName>
    </recommendedName>
</protein>
<evidence type="ECO:0000256" key="1">
    <source>
        <dbReference type="ARBA" id="ARBA00022741"/>
    </source>
</evidence>
<name>A0AAD7BMN2_9AGAR</name>
<keyword evidence="1" id="KW-0547">Nucleotide-binding</keyword>
<dbReference type="Pfam" id="PF00025">
    <property type="entry name" value="Arf"/>
    <property type="match status" value="1"/>
</dbReference>
<dbReference type="SUPFAM" id="SSF52540">
    <property type="entry name" value="P-loop containing nucleoside triphosphate hydrolases"/>
    <property type="match status" value="1"/>
</dbReference>
<keyword evidence="4" id="KW-1185">Reference proteome</keyword>
<dbReference type="PANTHER" id="PTHR11711">
    <property type="entry name" value="ADP RIBOSYLATION FACTOR-RELATED"/>
    <property type="match status" value="1"/>
</dbReference>
<dbReference type="EMBL" id="JARKIF010000012">
    <property type="protein sequence ID" value="KAJ7625535.1"/>
    <property type="molecule type" value="Genomic_DNA"/>
</dbReference>
<accession>A0AAD7BMN2</accession>
<proteinExistence type="predicted"/>
<comment type="caution">
    <text evidence="3">The sequence shown here is derived from an EMBL/GenBank/DDBJ whole genome shotgun (WGS) entry which is preliminary data.</text>
</comment>
<dbReference type="GO" id="GO:0003924">
    <property type="term" value="F:GTPase activity"/>
    <property type="evidence" value="ECO:0007669"/>
    <property type="project" value="InterPro"/>
</dbReference>